<protein>
    <submittedName>
        <fullName evidence="1">Uncharacterized protein</fullName>
    </submittedName>
</protein>
<organism evidence="1">
    <name type="scientific">Rhizophora mucronata</name>
    <name type="common">Asiatic mangrove</name>
    <dbReference type="NCBI Taxonomy" id="61149"/>
    <lineage>
        <taxon>Eukaryota</taxon>
        <taxon>Viridiplantae</taxon>
        <taxon>Streptophyta</taxon>
        <taxon>Embryophyta</taxon>
        <taxon>Tracheophyta</taxon>
        <taxon>Spermatophyta</taxon>
        <taxon>Magnoliopsida</taxon>
        <taxon>eudicotyledons</taxon>
        <taxon>Gunneridae</taxon>
        <taxon>Pentapetalae</taxon>
        <taxon>rosids</taxon>
        <taxon>fabids</taxon>
        <taxon>Malpighiales</taxon>
        <taxon>Rhizophoraceae</taxon>
        <taxon>Rhizophora</taxon>
    </lineage>
</organism>
<dbReference type="AlphaFoldDB" id="A0A2P2NNX5"/>
<name>A0A2P2NNX5_RHIMU</name>
<reference evidence="1" key="1">
    <citation type="submission" date="2018-02" db="EMBL/GenBank/DDBJ databases">
        <title>Rhizophora mucronata_Transcriptome.</title>
        <authorList>
            <person name="Meera S.P."/>
            <person name="Sreeshan A."/>
            <person name="Augustine A."/>
        </authorList>
    </citation>
    <scope>NUCLEOTIDE SEQUENCE</scope>
    <source>
        <tissue evidence="1">Leaf</tissue>
    </source>
</reference>
<dbReference type="EMBL" id="GGEC01063616">
    <property type="protein sequence ID" value="MBX44100.1"/>
    <property type="molecule type" value="Transcribed_RNA"/>
</dbReference>
<sequence>MCQKAAMPAQHSLNMHFIKLQMLLGTFWTSLMRSNMDSGHGFTLENEIMDSVSQNRLLLELRPSEASHGYVFLHT</sequence>
<evidence type="ECO:0000313" key="1">
    <source>
        <dbReference type="EMBL" id="MBX44100.1"/>
    </source>
</evidence>
<accession>A0A2P2NNX5</accession>
<proteinExistence type="predicted"/>